<dbReference type="Proteomes" id="UP001183629">
    <property type="component" value="Unassembled WGS sequence"/>
</dbReference>
<dbReference type="GO" id="GO:0007165">
    <property type="term" value="P:signal transduction"/>
    <property type="evidence" value="ECO:0007669"/>
    <property type="project" value="UniProtKB-KW"/>
</dbReference>
<evidence type="ECO:0000259" key="7">
    <source>
        <dbReference type="PROSITE" id="PS50111"/>
    </source>
</evidence>
<dbReference type="RefSeq" id="WP_310412306.1">
    <property type="nucleotide sequence ID" value="NZ_JAVDYC010000001.1"/>
</dbReference>
<dbReference type="PANTHER" id="PTHR32089:SF112">
    <property type="entry name" value="LYSOZYME-LIKE PROTEIN-RELATED"/>
    <property type="match status" value="1"/>
</dbReference>
<feature type="domain" description="Methyl-accepting transducer" evidence="7">
    <location>
        <begin position="273"/>
        <end position="506"/>
    </location>
</feature>
<evidence type="ECO:0000259" key="8">
    <source>
        <dbReference type="PROSITE" id="PS50885"/>
    </source>
</evidence>
<feature type="transmembrane region" description="Helical" evidence="6">
    <location>
        <begin position="12"/>
        <end position="34"/>
    </location>
</feature>
<dbReference type="InterPro" id="IPR003660">
    <property type="entry name" value="HAMP_dom"/>
</dbReference>
<dbReference type="SUPFAM" id="SSF58104">
    <property type="entry name" value="Methyl-accepting chemotaxis protein (MCP) signaling domain"/>
    <property type="match status" value="1"/>
</dbReference>
<accession>A0AAE4CQX6</accession>
<keyword evidence="3 5" id="KW-0807">Transducer</keyword>
<evidence type="ECO:0000256" key="4">
    <source>
        <dbReference type="ARBA" id="ARBA00029447"/>
    </source>
</evidence>
<evidence type="ECO:0000256" key="2">
    <source>
        <dbReference type="ARBA" id="ARBA00022989"/>
    </source>
</evidence>
<keyword evidence="2 6" id="KW-1133">Transmembrane helix</keyword>
<dbReference type="PROSITE" id="PS50885">
    <property type="entry name" value="HAMP"/>
    <property type="match status" value="1"/>
</dbReference>
<proteinExistence type="inferred from homology"/>
<dbReference type="Gene3D" id="1.10.287.950">
    <property type="entry name" value="Methyl-accepting chemotaxis protein"/>
    <property type="match status" value="1"/>
</dbReference>
<evidence type="ECO:0000313" key="9">
    <source>
        <dbReference type="EMBL" id="MDR7322241.1"/>
    </source>
</evidence>
<dbReference type="SMART" id="SM00283">
    <property type="entry name" value="MA"/>
    <property type="match status" value="1"/>
</dbReference>
<dbReference type="SMART" id="SM00304">
    <property type="entry name" value="HAMP"/>
    <property type="match status" value="1"/>
</dbReference>
<evidence type="ECO:0000256" key="1">
    <source>
        <dbReference type="ARBA" id="ARBA00022692"/>
    </source>
</evidence>
<name>A0AAE4CQX6_9ACTN</name>
<feature type="domain" description="HAMP" evidence="8">
    <location>
        <begin position="209"/>
        <end position="261"/>
    </location>
</feature>
<dbReference type="PROSITE" id="PS50111">
    <property type="entry name" value="CHEMOTAXIS_TRANSDUC_2"/>
    <property type="match status" value="1"/>
</dbReference>
<keyword evidence="6" id="KW-0472">Membrane</keyword>
<organism evidence="9 10">
    <name type="scientific">Catenuloplanes niger</name>
    <dbReference type="NCBI Taxonomy" id="587534"/>
    <lineage>
        <taxon>Bacteria</taxon>
        <taxon>Bacillati</taxon>
        <taxon>Actinomycetota</taxon>
        <taxon>Actinomycetes</taxon>
        <taxon>Micromonosporales</taxon>
        <taxon>Micromonosporaceae</taxon>
        <taxon>Catenuloplanes</taxon>
    </lineage>
</organism>
<comment type="caution">
    <text evidence="9">The sequence shown here is derived from an EMBL/GenBank/DDBJ whole genome shotgun (WGS) entry which is preliminary data.</text>
</comment>
<comment type="similarity">
    <text evidence="4">Belongs to the methyl-accepting chemotaxis (MCP) protein family.</text>
</comment>
<dbReference type="GO" id="GO:0016020">
    <property type="term" value="C:membrane"/>
    <property type="evidence" value="ECO:0007669"/>
    <property type="project" value="InterPro"/>
</dbReference>
<dbReference type="AlphaFoldDB" id="A0AAE4CQX6"/>
<dbReference type="Pfam" id="PF00672">
    <property type="entry name" value="HAMP"/>
    <property type="match status" value="1"/>
</dbReference>
<gene>
    <name evidence="9" type="ORF">J2S44_002491</name>
</gene>
<dbReference type="Pfam" id="PF00015">
    <property type="entry name" value="MCPsignal"/>
    <property type="match status" value="1"/>
</dbReference>
<dbReference type="EMBL" id="JAVDYC010000001">
    <property type="protein sequence ID" value="MDR7322241.1"/>
    <property type="molecule type" value="Genomic_DNA"/>
</dbReference>
<sequence>MGIKDRSVGIKIGSIVAFALVSLVVTAGMAMTALDSVAERARELEQASVSTRQALEADMAHDAIRGDVQRALLAGTAAERQEAAADLAEHSEVITRNVSDFVTGTEESAEVQAAARAVLPEIENYTGLAARTLAEITAPGQVPPGYAAFLESFGAVEEGLPTVSDALAADASAASAAVSDQRSAAQWQVGLSQAACAVLLSLLAWFVLRAIRRPLVEVSEVLGALARGDLTRRATVTSRDELGRMAAAANEAIESVRTAVAAFAGSAQRVGATARRMSDASGRISAAAEGASERAGGATEASARMSANIGTIAQGSTEMGASIREISQSANEAVRVASEASEAAARTNDTMAKLSASSAEIDNVVRSITAIAGQTNLLALNATIEAARAGELGKGFAVVAGEVKDLAQETARATEGIVGQVQEIQADTTAAREAIARITDIIARINEFQTTIAGAVDEQSATTGEMNRNMSEASGRGDEIAGTMAEVSRSVRVTLEESAATREEADRLTEVAEELVQVAGHFRY</sequence>
<keyword evidence="10" id="KW-1185">Reference proteome</keyword>
<dbReference type="PANTHER" id="PTHR32089">
    <property type="entry name" value="METHYL-ACCEPTING CHEMOTAXIS PROTEIN MCPB"/>
    <property type="match status" value="1"/>
</dbReference>
<dbReference type="InterPro" id="IPR004089">
    <property type="entry name" value="MCPsignal_dom"/>
</dbReference>
<dbReference type="CDD" id="cd06225">
    <property type="entry name" value="HAMP"/>
    <property type="match status" value="1"/>
</dbReference>
<evidence type="ECO:0000256" key="5">
    <source>
        <dbReference type="PROSITE-ProRule" id="PRU00284"/>
    </source>
</evidence>
<evidence type="ECO:0000256" key="3">
    <source>
        <dbReference type="ARBA" id="ARBA00023224"/>
    </source>
</evidence>
<evidence type="ECO:0000313" key="10">
    <source>
        <dbReference type="Proteomes" id="UP001183629"/>
    </source>
</evidence>
<keyword evidence="1 6" id="KW-0812">Transmembrane</keyword>
<evidence type="ECO:0000256" key="6">
    <source>
        <dbReference type="SAM" id="Phobius"/>
    </source>
</evidence>
<reference evidence="9 10" key="1">
    <citation type="submission" date="2023-07" db="EMBL/GenBank/DDBJ databases">
        <title>Sequencing the genomes of 1000 actinobacteria strains.</title>
        <authorList>
            <person name="Klenk H.-P."/>
        </authorList>
    </citation>
    <scope>NUCLEOTIDE SEQUENCE [LARGE SCALE GENOMIC DNA]</scope>
    <source>
        <strain evidence="9 10">DSM 44711</strain>
    </source>
</reference>
<protein>
    <submittedName>
        <fullName evidence="9">Methyl-accepting chemotaxis protein</fullName>
    </submittedName>
</protein>